<proteinExistence type="predicted"/>
<reference evidence="1 2" key="1">
    <citation type="journal article" date="2013" name="Genome Biol. Evol.">
        <title>Life in an arsenic-containing gold mine: genome and physiology of the autotrophic arsenite-oxidizing bacterium rhizobium sp. NT-26.</title>
        <authorList>
            <person name="Andres J."/>
            <person name="Arsene-Ploetze F."/>
            <person name="Barbe V."/>
            <person name="Brochier-Armanet C."/>
            <person name="Cleiss-Arnold J."/>
            <person name="Coppee J.Y."/>
            <person name="Dillies M.A."/>
            <person name="Geist"/>
            <person name="L"/>
            <person name="Joublin A."/>
            <person name="Koechler S."/>
            <person name="Lassalle F."/>
            <person name="Marchal M."/>
            <person name="Medigue C."/>
            <person name="Muller D."/>
            <person name="Nesme X."/>
            <person name="Plewniak F."/>
            <person name="Proux C."/>
            <person name="Ramirez-Bahena M.H."/>
            <person name="Schenowitz C."/>
            <person name="Sismeiro O."/>
            <person name="Vallenet D."/>
            <person name="Santini J.M."/>
            <person name="Bertin P.N."/>
        </authorList>
    </citation>
    <scope>NUCLEOTIDE SEQUENCE [LARGE SCALE GENOMIC DNA]</scope>
    <source>
        <strain evidence="1 2">NT-26</strain>
    </source>
</reference>
<gene>
    <name evidence="1" type="ORF">NT26_2329</name>
</gene>
<dbReference type="STRING" id="1125847.NT26_2329"/>
<dbReference type="AlphaFoldDB" id="L0NG30"/>
<sequence>MFGESDRATGARRRLGGHLAMLSIRVASKGVYADRRAIIQRLPDGKPTPEGLTFVESLPCQRTDRTHMGC</sequence>
<name>L0NG30_9HYPH</name>
<dbReference type="Proteomes" id="UP000010792">
    <property type="component" value="Chromosome"/>
</dbReference>
<protein>
    <submittedName>
        <fullName evidence="1">Uncharacterized protein</fullName>
    </submittedName>
</protein>
<organism evidence="1 2">
    <name type="scientific">Pseudorhizobium banfieldiae</name>
    <dbReference type="NCBI Taxonomy" id="1125847"/>
    <lineage>
        <taxon>Bacteria</taxon>
        <taxon>Pseudomonadati</taxon>
        <taxon>Pseudomonadota</taxon>
        <taxon>Alphaproteobacteria</taxon>
        <taxon>Hyphomicrobiales</taxon>
        <taxon>Rhizobiaceae</taxon>
        <taxon>Rhizobium/Agrobacterium group</taxon>
        <taxon>Pseudorhizobium</taxon>
    </lineage>
</organism>
<keyword evidence="2" id="KW-1185">Reference proteome</keyword>
<accession>L0NG30</accession>
<evidence type="ECO:0000313" key="2">
    <source>
        <dbReference type="Proteomes" id="UP000010792"/>
    </source>
</evidence>
<dbReference type="KEGG" id="rht:NT26_2329"/>
<evidence type="ECO:0000313" key="1">
    <source>
        <dbReference type="EMBL" id="CCF20053.1"/>
    </source>
</evidence>
<dbReference type="EMBL" id="FO082820">
    <property type="protein sequence ID" value="CCF20053.1"/>
    <property type="molecule type" value="Genomic_DNA"/>
</dbReference>